<dbReference type="RefSeq" id="XP_007767647.1">
    <property type="nucleotide sequence ID" value="XM_007769457.1"/>
</dbReference>
<sequence length="350" mass="39009">MSLNASWAPVNATSSELWGQRALIDGMMISSVGYGINVTLFFQCFNILVSRHRKSRTDWFHLVYICLLFTMATLGNAINTKWCEMMFVDDINFPGGPVAFNSEESGYLMNLVGNCVYIINLWFQDGLLLYRFYIIYRRNIYITALPVLTFLVSIVLGCLLMALIADPTNNFYAGFASHLAIIYWSLSIAYNAVLTLAITGRLMCMRWKIKRLLNSRVYTPYVSVSAMLIESAALYTINGLIFVIGFGLNSNLQNLVMELLGQTQSIAPLMIIYRVLKGQAWTNETLKTFGSSGSTTLGTDMQLVARGSSINRSKTEMSSNTGDRDSVKHNNGTLSVNISQQTVIASDVQV</sequence>
<accession>A0A5M3MSQ1</accession>
<feature type="transmembrane region" description="Helical" evidence="2">
    <location>
        <begin position="27"/>
        <end position="49"/>
    </location>
</feature>
<dbReference type="KEGG" id="cput:CONPUDRAFT_152668"/>
<protein>
    <submittedName>
        <fullName evidence="3">Uncharacterized protein</fullName>
    </submittedName>
</protein>
<gene>
    <name evidence="3" type="ORF">CONPUDRAFT_152668</name>
</gene>
<evidence type="ECO:0000256" key="1">
    <source>
        <dbReference type="SAM" id="MobiDB-lite"/>
    </source>
</evidence>
<evidence type="ECO:0000256" key="2">
    <source>
        <dbReference type="SAM" id="Phobius"/>
    </source>
</evidence>
<feature type="region of interest" description="Disordered" evidence="1">
    <location>
        <begin position="312"/>
        <end position="331"/>
    </location>
</feature>
<feature type="transmembrane region" description="Helical" evidence="2">
    <location>
        <begin position="221"/>
        <end position="247"/>
    </location>
</feature>
<proteinExistence type="predicted"/>
<dbReference type="Proteomes" id="UP000053558">
    <property type="component" value="Unassembled WGS sequence"/>
</dbReference>
<feature type="transmembrane region" description="Helical" evidence="2">
    <location>
        <begin position="61"/>
        <end position="78"/>
    </location>
</feature>
<reference evidence="4" key="1">
    <citation type="journal article" date="2012" name="Science">
        <title>The Paleozoic origin of enzymatic lignin decomposition reconstructed from 31 fungal genomes.</title>
        <authorList>
            <person name="Floudas D."/>
            <person name="Binder M."/>
            <person name="Riley R."/>
            <person name="Barry K."/>
            <person name="Blanchette R.A."/>
            <person name="Henrissat B."/>
            <person name="Martinez A.T."/>
            <person name="Otillar R."/>
            <person name="Spatafora J.W."/>
            <person name="Yadav J.S."/>
            <person name="Aerts A."/>
            <person name="Benoit I."/>
            <person name="Boyd A."/>
            <person name="Carlson A."/>
            <person name="Copeland A."/>
            <person name="Coutinho P.M."/>
            <person name="de Vries R.P."/>
            <person name="Ferreira P."/>
            <person name="Findley K."/>
            <person name="Foster B."/>
            <person name="Gaskell J."/>
            <person name="Glotzer D."/>
            <person name="Gorecki P."/>
            <person name="Heitman J."/>
            <person name="Hesse C."/>
            <person name="Hori C."/>
            <person name="Igarashi K."/>
            <person name="Jurgens J.A."/>
            <person name="Kallen N."/>
            <person name="Kersten P."/>
            <person name="Kohler A."/>
            <person name="Kuees U."/>
            <person name="Kumar T.K.A."/>
            <person name="Kuo A."/>
            <person name="LaButti K."/>
            <person name="Larrondo L.F."/>
            <person name="Lindquist E."/>
            <person name="Ling A."/>
            <person name="Lombard V."/>
            <person name="Lucas S."/>
            <person name="Lundell T."/>
            <person name="Martin R."/>
            <person name="McLaughlin D.J."/>
            <person name="Morgenstern I."/>
            <person name="Morin E."/>
            <person name="Murat C."/>
            <person name="Nagy L.G."/>
            <person name="Nolan M."/>
            <person name="Ohm R.A."/>
            <person name="Patyshakuliyeva A."/>
            <person name="Rokas A."/>
            <person name="Ruiz-Duenas F.J."/>
            <person name="Sabat G."/>
            <person name="Salamov A."/>
            <person name="Samejima M."/>
            <person name="Schmutz J."/>
            <person name="Slot J.C."/>
            <person name="St John F."/>
            <person name="Stenlid J."/>
            <person name="Sun H."/>
            <person name="Sun S."/>
            <person name="Syed K."/>
            <person name="Tsang A."/>
            <person name="Wiebenga A."/>
            <person name="Young D."/>
            <person name="Pisabarro A."/>
            <person name="Eastwood D.C."/>
            <person name="Martin F."/>
            <person name="Cullen D."/>
            <person name="Grigoriev I.V."/>
            <person name="Hibbett D.S."/>
        </authorList>
    </citation>
    <scope>NUCLEOTIDE SEQUENCE [LARGE SCALE GENOMIC DNA]</scope>
    <source>
        <strain evidence="4">RWD-64-598 SS2</strain>
    </source>
</reference>
<comment type="caution">
    <text evidence="3">The sequence shown here is derived from an EMBL/GenBank/DDBJ whole genome shotgun (WGS) entry which is preliminary data.</text>
</comment>
<keyword evidence="2" id="KW-0472">Membrane</keyword>
<dbReference type="AlphaFoldDB" id="A0A5M3MSQ1"/>
<keyword evidence="4" id="KW-1185">Reference proteome</keyword>
<feature type="transmembrane region" description="Helical" evidence="2">
    <location>
        <begin position="171"/>
        <end position="200"/>
    </location>
</feature>
<name>A0A5M3MSQ1_CONPW</name>
<feature type="transmembrane region" description="Helical" evidence="2">
    <location>
        <begin position="140"/>
        <end position="165"/>
    </location>
</feature>
<feature type="compositionally biased region" description="Polar residues" evidence="1">
    <location>
        <begin position="312"/>
        <end position="321"/>
    </location>
</feature>
<keyword evidence="2" id="KW-0812">Transmembrane</keyword>
<dbReference type="OMA" id="IAYWAIS"/>
<dbReference type="OrthoDB" id="2905268at2759"/>
<evidence type="ECO:0000313" key="3">
    <source>
        <dbReference type="EMBL" id="EIW81764.1"/>
    </source>
</evidence>
<evidence type="ECO:0000313" key="4">
    <source>
        <dbReference type="Proteomes" id="UP000053558"/>
    </source>
</evidence>
<dbReference type="EMBL" id="JH711577">
    <property type="protein sequence ID" value="EIW81764.1"/>
    <property type="molecule type" value="Genomic_DNA"/>
</dbReference>
<organism evidence="3 4">
    <name type="scientific">Coniophora puteana (strain RWD-64-598)</name>
    <name type="common">Brown rot fungus</name>
    <dbReference type="NCBI Taxonomy" id="741705"/>
    <lineage>
        <taxon>Eukaryota</taxon>
        <taxon>Fungi</taxon>
        <taxon>Dikarya</taxon>
        <taxon>Basidiomycota</taxon>
        <taxon>Agaricomycotina</taxon>
        <taxon>Agaricomycetes</taxon>
        <taxon>Agaricomycetidae</taxon>
        <taxon>Boletales</taxon>
        <taxon>Coniophorineae</taxon>
        <taxon>Coniophoraceae</taxon>
        <taxon>Coniophora</taxon>
    </lineage>
</organism>
<dbReference type="GeneID" id="19203036"/>
<feature type="transmembrane region" description="Helical" evidence="2">
    <location>
        <begin position="107"/>
        <end position="128"/>
    </location>
</feature>
<keyword evidence="2" id="KW-1133">Transmembrane helix</keyword>